<organism evidence="2 3">
    <name type="scientific">Multifurca ochricompacta</name>
    <dbReference type="NCBI Taxonomy" id="376703"/>
    <lineage>
        <taxon>Eukaryota</taxon>
        <taxon>Fungi</taxon>
        <taxon>Dikarya</taxon>
        <taxon>Basidiomycota</taxon>
        <taxon>Agaricomycotina</taxon>
        <taxon>Agaricomycetes</taxon>
        <taxon>Russulales</taxon>
        <taxon>Russulaceae</taxon>
        <taxon>Multifurca</taxon>
    </lineage>
</organism>
<feature type="compositionally biased region" description="Basic and acidic residues" evidence="1">
    <location>
        <begin position="111"/>
        <end position="121"/>
    </location>
</feature>
<feature type="non-terminal residue" evidence="2">
    <location>
        <position position="316"/>
    </location>
</feature>
<evidence type="ECO:0000313" key="3">
    <source>
        <dbReference type="Proteomes" id="UP001203297"/>
    </source>
</evidence>
<feature type="compositionally biased region" description="Polar residues" evidence="1">
    <location>
        <begin position="1"/>
        <end position="10"/>
    </location>
</feature>
<feature type="compositionally biased region" description="Polar residues" evidence="1">
    <location>
        <begin position="133"/>
        <end position="168"/>
    </location>
</feature>
<feature type="region of interest" description="Disordered" evidence="1">
    <location>
        <begin position="1"/>
        <end position="25"/>
    </location>
</feature>
<dbReference type="AlphaFoldDB" id="A0AAD4QTG1"/>
<gene>
    <name evidence="2" type="ORF">B0F90DRAFT_1619626</name>
</gene>
<feature type="non-terminal residue" evidence="2">
    <location>
        <position position="1"/>
    </location>
</feature>
<evidence type="ECO:0000256" key="1">
    <source>
        <dbReference type="SAM" id="MobiDB-lite"/>
    </source>
</evidence>
<accession>A0AAD4QTG1</accession>
<protein>
    <submittedName>
        <fullName evidence="2">Uncharacterized protein</fullName>
    </submittedName>
</protein>
<keyword evidence="3" id="KW-1185">Reference proteome</keyword>
<comment type="caution">
    <text evidence="2">The sequence shown here is derived from an EMBL/GenBank/DDBJ whole genome shotgun (WGS) entry which is preliminary data.</text>
</comment>
<sequence length="316" mass="33211">TSSSAGTMATSREGAMLPPPNPSPPKAILEPELDALAICLRNAAVKTSQIHAFFADTSRLGINNYAARPPHSLTDALGREAEKYDQICDVMEAQLSRAVAVLQRDLDRAKAHEQAEREAEALRNLPPEPEAVTENSNRAEPSAGSASSTMHTDVLGSSSATQKSTMTMGTGPFPAARRQSTISLSSLNRPQFPHKLDLSSAALRINPGELAQGLGGGLPSPVTLAPKSGRTTAASEFPPDFMVALAASEMANRPVEIDLTMLPEEAPAVAHVSLDPSLGSSADRPIELDLEGMDIDMTNVGVTVDVDVKTLFGDGP</sequence>
<evidence type="ECO:0000313" key="2">
    <source>
        <dbReference type="EMBL" id="KAI0307501.1"/>
    </source>
</evidence>
<proteinExistence type="predicted"/>
<dbReference type="Proteomes" id="UP001203297">
    <property type="component" value="Unassembled WGS sequence"/>
</dbReference>
<feature type="region of interest" description="Disordered" evidence="1">
    <location>
        <begin position="111"/>
        <end position="169"/>
    </location>
</feature>
<name>A0AAD4QTG1_9AGAM</name>
<dbReference type="EMBL" id="WTXG01000001">
    <property type="protein sequence ID" value="KAI0307501.1"/>
    <property type="molecule type" value="Genomic_DNA"/>
</dbReference>
<reference evidence="2" key="1">
    <citation type="journal article" date="2022" name="New Phytol.">
        <title>Evolutionary transition to the ectomycorrhizal habit in the genomes of a hyperdiverse lineage of mushroom-forming fungi.</title>
        <authorList>
            <person name="Looney B."/>
            <person name="Miyauchi S."/>
            <person name="Morin E."/>
            <person name="Drula E."/>
            <person name="Courty P.E."/>
            <person name="Kohler A."/>
            <person name="Kuo A."/>
            <person name="LaButti K."/>
            <person name="Pangilinan J."/>
            <person name="Lipzen A."/>
            <person name="Riley R."/>
            <person name="Andreopoulos W."/>
            <person name="He G."/>
            <person name="Johnson J."/>
            <person name="Nolan M."/>
            <person name="Tritt A."/>
            <person name="Barry K.W."/>
            <person name="Grigoriev I.V."/>
            <person name="Nagy L.G."/>
            <person name="Hibbett D."/>
            <person name="Henrissat B."/>
            <person name="Matheny P.B."/>
            <person name="Labbe J."/>
            <person name="Martin F.M."/>
        </authorList>
    </citation>
    <scope>NUCLEOTIDE SEQUENCE</scope>
    <source>
        <strain evidence="2">BPL690</strain>
    </source>
</reference>